<evidence type="ECO:0000259" key="3">
    <source>
        <dbReference type="Pfam" id="PF05368"/>
    </source>
</evidence>
<organism evidence="4 5">
    <name type="scientific">Kwoniella shivajii</name>
    <dbReference type="NCBI Taxonomy" id="564305"/>
    <lineage>
        <taxon>Eukaryota</taxon>
        <taxon>Fungi</taxon>
        <taxon>Dikarya</taxon>
        <taxon>Basidiomycota</taxon>
        <taxon>Agaricomycotina</taxon>
        <taxon>Tremellomycetes</taxon>
        <taxon>Tremellales</taxon>
        <taxon>Cryptococcaceae</taxon>
        <taxon>Kwoniella</taxon>
    </lineage>
</organism>
<keyword evidence="5" id="KW-1185">Reference proteome</keyword>
<dbReference type="InterPro" id="IPR036291">
    <property type="entry name" value="NAD(P)-bd_dom_sf"/>
</dbReference>
<proteinExistence type="predicted"/>
<dbReference type="PANTHER" id="PTHR47706">
    <property type="entry name" value="NMRA-LIKE FAMILY PROTEIN"/>
    <property type="match status" value="1"/>
</dbReference>
<evidence type="ECO:0000313" key="5">
    <source>
        <dbReference type="Proteomes" id="UP001329825"/>
    </source>
</evidence>
<protein>
    <recommendedName>
        <fullName evidence="3">NmrA-like domain-containing protein</fullName>
    </recommendedName>
</protein>
<dbReference type="SUPFAM" id="SSF51735">
    <property type="entry name" value="NAD(P)-binding Rossmann-fold domains"/>
    <property type="match status" value="1"/>
</dbReference>
<keyword evidence="1" id="KW-0521">NADP</keyword>
<dbReference type="PANTHER" id="PTHR47706:SF9">
    <property type="entry name" value="NMRA-LIKE DOMAIN-CONTAINING PROTEIN-RELATED"/>
    <property type="match status" value="1"/>
</dbReference>
<dbReference type="Gene3D" id="3.90.25.10">
    <property type="entry name" value="UDP-galactose 4-epimerase, domain 1"/>
    <property type="match status" value="1"/>
</dbReference>
<reference evidence="4 5" key="1">
    <citation type="submission" date="2024-01" db="EMBL/GenBank/DDBJ databases">
        <title>Comparative genomics of Cryptococcus and Kwoniella reveals pathogenesis evolution and contrasting modes of karyotype evolution via chromosome fusion or intercentromeric recombination.</title>
        <authorList>
            <person name="Coelho M.A."/>
            <person name="David-Palma M."/>
            <person name="Shea T."/>
            <person name="Bowers K."/>
            <person name="McGinley-Smith S."/>
            <person name="Mohammad A.W."/>
            <person name="Gnirke A."/>
            <person name="Yurkov A.M."/>
            <person name="Nowrousian M."/>
            <person name="Sun S."/>
            <person name="Cuomo C.A."/>
            <person name="Heitman J."/>
        </authorList>
    </citation>
    <scope>NUCLEOTIDE SEQUENCE [LARGE SCALE GENOMIC DNA]</scope>
    <source>
        <strain evidence="4">CBS 11374</strain>
    </source>
</reference>
<gene>
    <name evidence="4" type="ORF">IL334_004036</name>
</gene>
<dbReference type="RefSeq" id="XP_062791810.1">
    <property type="nucleotide sequence ID" value="XM_062935759.1"/>
</dbReference>
<evidence type="ECO:0000256" key="2">
    <source>
        <dbReference type="ARBA" id="ARBA00023002"/>
    </source>
</evidence>
<feature type="domain" description="NmrA-like" evidence="3">
    <location>
        <begin position="6"/>
        <end position="244"/>
    </location>
</feature>
<keyword evidence="2" id="KW-0560">Oxidoreductase</keyword>
<dbReference type="GeneID" id="87956167"/>
<dbReference type="Proteomes" id="UP001329825">
    <property type="component" value="Chromosome 5"/>
</dbReference>
<name>A0ABZ1D0Y8_9TREE</name>
<dbReference type="Pfam" id="PF05368">
    <property type="entry name" value="NmrA"/>
    <property type="match status" value="1"/>
</dbReference>
<dbReference type="EMBL" id="CP141885">
    <property type="protein sequence ID" value="WRT67070.1"/>
    <property type="molecule type" value="Genomic_DNA"/>
</dbReference>
<sequence>MSILNIGLIGFSGRLGAHILDHLIDAQNQDKLHLVILHRENSDLSKLPPHVEIETRLIQLDERGVEVTKKAVEDLDVVISSVWYAGIPSQVYLIDALASSSRIKLFIPSDYGLSWTNEELDNSALEFGHIKVKSKVIEKKANELNVPIVNVRVGCFDQTFFPGEVIGLDAQTNKIRFYRETALKYQVRITTLDYLGYALTQLSLDPSRIAGKTITLYDIALTGQEIVDVLTVIHGSPTEVAKFTEEEYQRDLKDFSGSIGAGVKKRWVENDWRVGEKVEIEGYTHVSFEDITRKWLSSVST</sequence>
<dbReference type="InterPro" id="IPR051609">
    <property type="entry name" value="NmrA/Isoflavone_reductase-like"/>
</dbReference>
<accession>A0ABZ1D0Y8</accession>
<evidence type="ECO:0000256" key="1">
    <source>
        <dbReference type="ARBA" id="ARBA00022857"/>
    </source>
</evidence>
<dbReference type="InterPro" id="IPR008030">
    <property type="entry name" value="NmrA-like"/>
</dbReference>
<dbReference type="Gene3D" id="3.40.50.720">
    <property type="entry name" value="NAD(P)-binding Rossmann-like Domain"/>
    <property type="match status" value="1"/>
</dbReference>
<evidence type="ECO:0000313" key="4">
    <source>
        <dbReference type="EMBL" id="WRT67070.1"/>
    </source>
</evidence>